<proteinExistence type="predicted"/>
<name>A0A9Q2NQ96_9RHOB</name>
<dbReference type="Proteomes" id="UP000809337">
    <property type="component" value="Unassembled WGS sequence"/>
</dbReference>
<dbReference type="InterPro" id="IPR009057">
    <property type="entry name" value="Homeodomain-like_sf"/>
</dbReference>
<dbReference type="InterPro" id="IPR011075">
    <property type="entry name" value="TetR_C"/>
</dbReference>
<evidence type="ECO:0000256" key="3">
    <source>
        <dbReference type="ARBA" id="ARBA00023163"/>
    </source>
</evidence>
<dbReference type="PANTHER" id="PTHR47506:SF6">
    <property type="entry name" value="HTH-TYPE TRANSCRIPTIONAL REPRESSOR NEMR"/>
    <property type="match status" value="1"/>
</dbReference>
<dbReference type="EMBL" id="JAFBWN010000040">
    <property type="protein sequence ID" value="MBM2357498.1"/>
    <property type="molecule type" value="Genomic_DNA"/>
</dbReference>
<reference evidence="6" key="1">
    <citation type="submission" date="2021-01" db="EMBL/GenBank/DDBJ databases">
        <title>Diatom-associated Roseobacters Show Island Model of Population Structure.</title>
        <authorList>
            <person name="Qu L."/>
            <person name="Feng X."/>
            <person name="Chen Y."/>
            <person name="Li L."/>
            <person name="Wang X."/>
            <person name="Hu Z."/>
            <person name="Wang H."/>
            <person name="Luo H."/>
        </authorList>
    </citation>
    <scope>NUCLEOTIDE SEQUENCE</scope>
    <source>
        <strain evidence="6">SM26-45</strain>
    </source>
</reference>
<dbReference type="Pfam" id="PF16925">
    <property type="entry name" value="TetR_C_13"/>
    <property type="match status" value="1"/>
</dbReference>
<gene>
    <name evidence="6" type="ORF">JQX14_23385</name>
</gene>
<feature type="domain" description="HTH tetR-type" evidence="5">
    <location>
        <begin position="14"/>
        <end position="74"/>
    </location>
</feature>
<dbReference type="SUPFAM" id="SSF48498">
    <property type="entry name" value="Tetracyclin repressor-like, C-terminal domain"/>
    <property type="match status" value="1"/>
</dbReference>
<evidence type="ECO:0000313" key="6">
    <source>
        <dbReference type="EMBL" id="MBM2357498.1"/>
    </source>
</evidence>
<keyword evidence="3" id="KW-0804">Transcription</keyword>
<keyword evidence="2 4" id="KW-0238">DNA-binding</keyword>
<dbReference type="InterPro" id="IPR001647">
    <property type="entry name" value="HTH_TetR"/>
</dbReference>
<dbReference type="PANTHER" id="PTHR47506">
    <property type="entry name" value="TRANSCRIPTIONAL REGULATORY PROTEIN"/>
    <property type="match status" value="1"/>
</dbReference>
<dbReference type="AlphaFoldDB" id="A0A9Q2NQ96"/>
<dbReference type="InterPro" id="IPR036271">
    <property type="entry name" value="Tet_transcr_reg_TetR-rel_C_sf"/>
</dbReference>
<evidence type="ECO:0000313" key="7">
    <source>
        <dbReference type="Proteomes" id="UP000809337"/>
    </source>
</evidence>
<evidence type="ECO:0000259" key="5">
    <source>
        <dbReference type="PROSITE" id="PS50977"/>
    </source>
</evidence>
<dbReference type="PROSITE" id="PS50977">
    <property type="entry name" value="HTH_TETR_2"/>
    <property type="match status" value="1"/>
</dbReference>
<dbReference type="PRINTS" id="PR00455">
    <property type="entry name" value="HTHTETR"/>
</dbReference>
<evidence type="ECO:0000256" key="2">
    <source>
        <dbReference type="ARBA" id="ARBA00023125"/>
    </source>
</evidence>
<dbReference type="GO" id="GO:0003677">
    <property type="term" value="F:DNA binding"/>
    <property type="evidence" value="ECO:0007669"/>
    <property type="project" value="UniProtKB-UniRule"/>
</dbReference>
<dbReference type="Gene3D" id="1.10.357.10">
    <property type="entry name" value="Tetracycline Repressor, domain 2"/>
    <property type="match status" value="1"/>
</dbReference>
<dbReference type="RefSeq" id="WP_231036231.1">
    <property type="nucleotide sequence ID" value="NZ_JAJNGX010000040.1"/>
</dbReference>
<organism evidence="6 7">
    <name type="scientific">Pseudosulfitobacter pseudonitzschiae</name>
    <dbReference type="NCBI Taxonomy" id="1402135"/>
    <lineage>
        <taxon>Bacteria</taxon>
        <taxon>Pseudomonadati</taxon>
        <taxon>Pseudomonadota</taxon>
        <taxon>Alphaproteobacteria</taxon>
        <taxon>Rhodobacterales</taxon>
        <taxon>Roseobacteraceae</taxon>
        <taxon>Pseudosulfitobacter</taxon>
    </lineage>
</organism>
<dbReference type="SUPFAM" id="SSF46689">
    <property type="entry name" value="Homeodomain-like"/>
    <property type="match status" value="1"/>
</dbReference>
<evidence type="ECO:0000256" key="1">
    <source>
        <dbReference type="ARBA" id="ARBA00023015"/>
    </source>
</evidence>
<dbReference type="Pfam" id="PF00440">
    <property type="entry name" value="TetR_N"/>
    <property type="match status" value="1"/>
</dbReference>
<evidence type="ECO:0000256" key="4">
    <source>
        <dbReference type="PROSITE-ProRule" id="PRU00335"/>
    </source>
</evidence>
<sequence length="202" mass="22076">MDILADMKSESKSTSASDHILSSAHAIMSEKGFSSVGLTELLKVANVPKGSFYHYFASKEAFGTALLARYFEVYLAAMDDIFAREGQSAAERLMTYWSKWQANQAADDPQRKCLVVKLAAEVSDLSEEMRAILLDGTARVTARLAEAIEAGIADGSLRISDDPAALAAQQYQMWLGASLMAKITRDDTPLQTAMDVTKRQLL</sequence>
<comment type="caution">
    <text evidence="6">The sequence shown here is derived from an EMBL/GenBank/DDBJ whole genome shotgun (WGS) entry which is preliminary data.</text>
</comment>
<feature type="DNA-binding region" description="H-T-H motif" evidence="4">
    <location>
        <begin position="37"/>
        <end position="56"/>
    </location>
</feature>
<accession>A0A9Q2NQ96</accession>
<keyword evidence="1" id="KW-0805">Transcription regulation</keyword>
<protein>
    <submittedName>
        <fullName evidence="6">TetR/AcrR family transcriptional regulator</fullName>
    </submittedName>
</protein>